<dbReference type="GO" id="GO:0016887">
    <property type="term" value="F:ATP hydrolysis activity"/>
    <property type="evidence" value="ECO:0007669"/>
    <property type="project" value="InterPro"/>
</dbReference>
<organism evidence="6 7">
    <name type="scientific">Candidatus Magasanikbacteria bacterium RIFCSPHIGHO2_01_FULL_47_8</name>
    <dbReference type="NCBI Taxonomy" id="1798673"/>
    <lineage>
        <taxon>Bacteria</taxon>
        <taxon>Candidatus Magasanikiibacteriota</taxon>
    </lineage>
</organism>
<proteinExistence type="predicted"/>
<dbReference type="CDD" id="cd03221">
    <property type="entry name" value="ABCF_EF-3"/>
    <property type="match status" value="1"/>
</dbReference>
<dbReference type="PROSITE" id="PS50893">
    <property type="entry name" value="ABC_TRANSPORTER_2"/>
    <property type="match status" value="1"/>
</dbReference>
<dbReference type="Pfam" id="PF00005">
    <property type="entry name" value="ABC_tran"/>
    <property type="match status" value="2"/>
</dbReference>
<dbReference type="InterPro" id="IPR003593">
    <property type="entry name" value="AAA+_ATPase"/>
</dbReference>
<protein>
    <recommendedName>
        <fullName evidence="5">ABC transporter domain-containing protein</fullName>
    </recommendedName>
</protein>
<dbReference type="Gene3D" id="3.40.50.300">
    <property type="entry name" value="P-loop containing nucleotide triphosphate hydrolases"/>
    <property type="match status" value="2"/>
</dbReference>
<dbReference type="InterPro" id="IPR050611">
    <property type="entry name" value="ABCF"/>
</dbReference>
<dbReference type="PANTHER" id="PTHR19211">
    <property type="entry name" value="ATP-BINDING TRANSPORT PROTEIN-RELATED"/>
    <property type="match status" value="1"/>
</dbReference>
<keyword evidence="4" id="KW-0175">Coiled coil</keyword>
<keyword evidence="2" id="KW-0547">Nucleotide-binding</keyword>
<dbReference type="EMBL" id="MFPU01000048">
    <property type="protein sequence ID" value="OGH69396.1"/>
    <property type="molecule type" value="Genomic_DNA"/>
</dbReference>
<evidence type="ECO:0000256" key="2">
    <source>
        <dbReference type="ARBA" id="ARBA00022741"/>
    </source>
</evidence>
<sequence length="486" mass="54222">MSHGDVIVRFDEVSFNYSHNKPVLDETSFSVRENAKITIMGQNGAGKSTIFKMITGELTPDSGGVHTGLKATIAIATQVMKRENLEKTIETFFAEAFPKKMYDLPKRIKDVLEVVHLKADLDKKIQQFSGGQQARLLLAFALIQEPDILLLDEPTNNLDAQGIDHLTQFLIEYPKTCLVISHDANFLNAFTHGVLYLDSYTHKVEQYIGDYYDVLGEIEAQMERERAKNAQLKRSIQDRKDKINFFSHKGGKMRKLASKLKDQVEEAEENMVDERQEDKTINEFTLPAQTETVGPVVEIRSVGVVIDHEPTRKTLASPIQLRKKQRLLVKGPNGIGKSTFLAALAAGTEEGATITSGVKVGYYQQDFSGLDFSKTAYQALEEMMEQPFNQEIYATAAQFLLSAETLKNTVGALSEGQKGLLCYARFVLQKPGLLIMDEPTNHINFRHLPIIAKALDAFEGAVILVSHAPEFVEQISIDQVLDLGAL</sequence>
<dbReference type="AlphaFoldDB" id="A0A1F6MCP2"/>
<dbReference type="GO" id="GO:0005524">
    <property type="term" value="F:ATP binding"/>
    <property type="evidence" value="ECO:0007669"/>
    <property type="project" value="UniProtKB-KW"/>
</dbReference>
<evidence type="ECO:0000256" key="4">
    <source>
        <dbReference type="SAM" id="Coils"/>
    </source>
</evidence>
<dbReference type="SMART" id="SM00382">
    <property type="entry name" value="AAA"/>
    <property type="match status" value="2"/>
</dbReference>
<feature type="domain" description="ABC transporter" evidence="5">
    <location>
        <begin position="8"/>
        <end position="224"/>
    </location>
</feature>
<reference evidence="6 7" key="1">
    <citation type="journal article" date="2016" name="Nat. Commun.">
        <title>Thousands of microbial genomes shed light on interconnected biogeochemical processes in an aquifer system.</title>
        <authorList>
            <person name="Anantharaman K."/>
            <person name="Brown C.T."/>
            <person name="Hug L.A."/>
            <person name="Sharon I."/>
            <person name="Castelle C.J."/>
            <person name="Probst A.J."/>
            <person name="Thomas B.C."/>
            <person name="Singh A."/>
            <person name="Wilkins M.J."/>
            <person name="Karaoz U."/>
            <person name="Brodie E.L."/>
            <person name="Williams K.H."/>
            <person name="Hubbard S.S."/>
            <person name="Banfield J.F."/>
        </authorList>
    </citation>
    <scope>NUCLEOTIDE SEQUENCE [LARGE SCALE GENOMIC DNA]</scope>
</reference>
<dbReference type="PANTHER" id="PTHR19211:SF14">
    <property type="entry name" value="ATP-BINDING CASSETTE SUB-FAMILY F MEMBER 1"/>
    <property type="match status" value="1"/>
</dbReference>
<dbReference type="InterPro" id="IPR003439">
    <property type="entry name" value="ABC_transporter-like_ATP-bd"/>
</dbReference>
<evidence type="ECO:0000259" key="5">
    <source>
        <dbReference type="PROSITE" id="PS50893"/>
    </source>
</evidence>
<dbReference type="InterPro" id="IPR027417">
    <property type="entry name" value="P-loop_NTPase"/>
</dbReference>
<comment type="caution">
    <text evidence="6">The sequence shown here is derived from an EMBL/GenBank/DDBJ whole genome shotgun (WGS) entry which is preliminary data.</text>
</comment>
<keyword evidence="3" id="KW-0067">ATP-binding</keyword>
<evidence type="ECO:0000313" key="6">
    <source>
        <dbReference type="EMBL" id="OGH69396.1"/>
    </source>
</evidence>
<accession>A0A1F6MCP2</accession>
<feature type="coiled-coil region" evidence="4">
    <location>
        <begin position="215"/>
        <end position="277"/>
    </location>
</feature>
<dbReference type="Proteomes" id="UP000177953">
    <property type="component" value="Unassembled WGS sequence"/>
</dbReference>
<keyword evidence="1" id="KW-0677">Repeat</keyword>
<evidence type="ECO:0000256" key="3">
    <source>
        <dbReference type="ARBA" id="ARBA00022840"/>
    </source>
</evidence>
<evidence type="ECO:0000256" key="1">
    <source>
        <dbReference type="ARBA" id="ARBA00022737"/>
    </source>
</evidence>
<dbReference type="SUPFAM" id="SSF52540">
    <property type="entry name" value="P-loop containing nucleoside triphosphate hydrolases"/>
    <property type="match status" value="2"/>
</dbReference>
<evidence type="ECO:0000313" key="7">
    <source>
        <dbReference type="Proteomes" id="UP000177953"/>
    </source>
</evidence>
<gene>
    <name evidence="6" type="ORF">A2754_00275</name>
</gene>
<name>A0A1F6MCP2_9BACT</name>